<comment type="similarity">
    <text evidence="6">Belongs to the BRE1 family.</text>
</comment>
<proteinExistence type="inferred from homology"/>
<keyword evidence="6" id="KW-0156">Chromatin regulator</keyword>
<gene>
    <name evidence="10" type="ORF">FIBRA_03197</name>
</gene>
<keyword evidence="4 6" id="KW-0862">Zinc</keyword>
<protein>
    <recommendedName>
        <fullName evidence="6">E3 ubiquitin protein ligase</fullName>
        <ecNumber evidence="6">2.3.2.27</ecNumber>
    </recommendedName>
</protein>
<evidence type="ECO:0000256" key="2">
    <source>
        <dbReference type="ARBA" id="ARBA00022723"/>
    </source>
</evidence>
<feature type="coiled-coil region" evidence="7">
    <location>
        <begin position="348"/>
        <end position="375"/>
    </location>
</feature>
<comment type="subcellular location">
    <subcellularLocation>
        <location evidence="1 6">Nucleus</location>
    </subcellularLocation>
</comment>
<dbReference type="AlphaFoldDB" id="J4H298"/>
<dbReference type="FunCoup" id="J4H298">
    <property type="interactions" value="9"/>
</dbReference>
<dbReference type="EC" id="2.3.2.27" evidence="6"/>
<feature type="domain" description="BRE1-like coiled-coil containing" evidence="9">
    <location>
        <begin position="76"/>
        <end position="217"/>
    </location>
</feature>
<dbReference type="Proteomes" id="UP000006352">
    <property type="component" value="Unassembled WGS sequence"/>
</dbReference>
<name>J4H298_9APHY</name>
<dbReference type="GO" id="GO:0061630">
    <property type="term" value="F:ubiquitin protein ligase activity"/>
    <property type="evidence" value="ECO:0007669"/>
    <property type="project" value="UniProtKB-EC"/>
</dbReference>
<feature type="coiled-coil region" evidence="7">
    <location>
        <begin position="677"/>
        <end position="732"/>
    </location>
</feature>
<dbReference type="STRING" id="599839.J4H298"/>
<evidence type="ECO:0000256" key="4">
    <source>
        <dbReference type="ARBA" id="ARBA00022833"/>
    </source>
</evidence>
<dbReference type="GO" id="GO:0008270">
    <property type="term" value="F:zinc ion binding"/>
    <property type="evidence" value="ECO:0007669"/>
    <property type="project" value="UniProtKB-KW"/>
</dbReference>
<evidence type="ECO:0000313" key="10">
    <source>
        <dbReference type="EMBL" id="CCM01149.1"/>
    </source>
</evidence>
<comment type="pathway">
    <text evidence="6">Protein modification; protein ubiquitination.</text>
</comment>
<comment type="catalytic activity">
    <reaction evidence="6">
        <text>S-ubiquitinyl-[E2 ubiquitin-conjugating enzyme]-L-cysteine + [acceptor protein]-L-lysine = [E2 ubiquitin-conjugating enzyme]-L-cysteine + N(6)-ubiquitinyl-[acceptor protein]-L-lysine.</text>
        <dbReference type="EC" id="2.3.2.27"/>
    </reaction>
</comment>
<reference evidence="10 11" key="1">
    <citation type="journal article" date="2012" name="Appl. Environ. Microbiol.">
        <title>Short-read sequencing for genomic analysis of the brown rot fungus Fibroporia radiculosa.</title>
        <authorList>
            <person name="Tang J.D."/>
            <person name="Perkins A.D."/>
            <person name="Sonstegard T.S."/>
            <person name="Schroeder S.G."/>
            <person name="Burgess S.C."/>
            <person name="Diehl S.V."/>
        </authorList>
    </citation>
    <scope>NUCLEOTIDE SEQUENCE [LARGE SCALE GENOMIC DNA]</scope>
    <source>
        <strain evidence="10 11">TFFH 294</strain>
    </source>
</reference>
<dbReference type="GO" id="GO:0005634">
    <property type="term" value="C:nucleus"/>
    <property type="evidence" value="ECO:0007669"/>
    <property type="project" value="UniProtKB-SubCell"/>
</dbReference>
<dbReference type="InParanoid" id="J4H298"/>
<feature type="coiled-coil region" evidence="7">
    <location>
        <begin position="474"/>
        <end position="501"/>
    </location>
</feature>
<evidence type="ECO:0000259" key="9">
    <source>
        <dbReference type="Pfam" id="PF26095"/>
    </source>
</evidence>
<dbReference type="OrthoDB" id="10266039at2759"/>
<keyword evidence="3 6" id="KW-0863">Zinc-finger</keyword>
<keyword evidence="11" id="KW-1185">Reference proteome</keyword>
<dbReference type="GO" id="GO:0006325">
    <property type="term" value="P:chromatin organization"/>
    <property type="evidence" value="ECO:0007669"/>
    <property type="project" value="UniProtKB-KW"/>
</dbReference>
<keyword evidence="6" id="KW-0833">Ubl conjugation pathway</keyword>
<feature type="region of interest" description="Disordered" evidence="8">
    <location>
        <begin position="1"/>
        <end position="49"/>
    </location>
</feature>
<accession>J4H298</accession>
<evidence type="ECO:0000256" key="1">
    <source>
        <dbReference type="ARBA" id="ARBA00004123"/>
    </source>
</evidence>
<feature type="compositionally biased region" description="Basic and acidic residues" evidence="8">
    <location>
        <begin position="38"/>
        <end position="49"/>
    </location>
</feature>
<dbReference type="Pfam" id="PF26095">
    <property type="entry name" value="CC_Bre1"/>
    <property type="match status" value="1"/>
</dbReference>
<dbReference type="PANTHER" id="PTHR23163:SF0">
    <property type="entry name" value="E3 UBIQUITIN-PROTEIN LIGASE BRE1"/>
    <property type="match status" value="1"/>
</dbReference>
<evidence type="ECO:0000256" key="3">
    <source>
        <dbReference type="ARBA" id="ARBA00022771"/>
    </source>
</evidence>
<dbReference type="InterPro" id="IPR058643">
    <property type="entry name" value="BRE1-like_CC"/>
</dbReference>
<keyword evidence="5 6" id="KW-0539">Nucleus</keyword>
<dbReference type="EMBL" id="HE797020">
    <property type="protein sequence ID" value="CCM01149.1"/>
    <property type="molecule type" value="Genomic_DNA"/>
</dbReference>
<evidence type="ECO:0000313" key="11">
    <source>
        <dbReference type="Proteomes" id="UP000006352"/>
    </source>
</evidence>
<organism evidence="10 11">
    <name type="scientific">Fibroporia radiculosa</name>
    <dbReference type="NCBI Taxonomy" id="599839"/>
    <lineage>
        <taxon>Eukaryota</taxon>
        <taxon>Fungi</taxon>
        <taxon>Dikarya</taxon>
        <taxon>Basidiomycota</taxon>
        <taxon>Agaricomycotina</taxon>
        <taxon>Agaricomycetes</taxon>
        <taxon>Polyporales</taxon>
        <taxon>Fibroporiaceae</taxon>
        <taxon>Fibroporia</taxon>
    </lineage>
</organism>
<evidence type="ECO:0000256" key="5">
    <source>
        <dbReference type="ARBA" id="ARBA00023242"/>
    </source>
</evidence>
<dbReference type="InterPro" id="IPR013956">
    <property type="entry name" value="E3_ubiquit_lig_Bre1"/>
</dbReference>
<dbReference type="GO" id="GO:0033503">
    <property type="term" value="C:HULC complex"/>
    <property type="evidence" value="ECO:0007669"/>
    <property type="project" value="TreeGrafter"/>
</dbReference>
<feature type="coiled-coil region" evidence="7">
    <location>
        <begin position="600"/>
        <end position="648"/>
    </location>
</feature>
<keyword evidence="6 7" id="KW-0175">Coiled coil</keyword>
<keyword evidence="2 6" id="KW-0479">Metal-binding</keyword>
<dbReference type="UniPathway" id="UPA00143"/>
<dbReference type="Pfam" id="PF08647">
    <property type="entry name" value="BRE1"/>
    <property type="match status" value="1"/>
</dbReference>
<evidence type="ECO:0000256" key="7">
    <source>
        <dbReference type="SAM" id="Coils"/>
    </source>
</evidence>
<dbReference type="RefSeq" id="XP_012180432.1">
    <property type="nucleotide sequence ID" value="XM_012325042.1"/>
</dbReference>
<dbReference type="PANTHER" id="PTHR23163">
    <property type="entry name" value="RING FINGER PROTEIN-RELATED"/>
    <property type="match status" value="1"/>
</dbReference>
<evidence type="ECO:0000256" key="8">
    <source>
        <dbReference type="SAM" id="MobiDB-lite"/>
    </source>
</evidence>
<dbReference type="GeneID" id="24096060"/>
<feature type="coiled-coil region" evidence="7">
    <location>
        <begin position="285"/>
        <end position="319"/>
    </location>
</feature>
<keyword evidence="6" id="KW-0808">Transferase</keyword>
<dbReference type="HOGENOM" id="CLU_019713_0_0_1"/>
<feature type="coiled-coil region" evidence="7">
    <location>
        <begin position="193"/>
        <end position="220"/>
    </location>
</feature>
<evidence type="ECO:0000256" key="6">
    <source>
        <dbReference type="RuleBase" id="RU365038"/>
    </source>
</evidence>
<dbReference type="GO" id="GO:0016567">
    <property type="term" value="P:protein ubiquitination"/>
    <property type="evidence" value="ECO:0007669"/>
    <property type="project" value="UniProtKB-UniRule"/>
</dbReference>
<sequence>MSDTKKRPHPEDAEQSISKKRAVSGDRSPSQANGVAPHPDEPKDGDNLEIFRKDAIYRRMKHYAREHERSEARIVELERRRNTCEAGLAALEACWAQIVDTIRLLLKPDDIPPSAVKAEELFDLSYHISDDSDPEYADALRNKMHATKDLVNTFIRLGGQALETKEDVYRKCCMAQSECISLRSELSLTRVKLRDIEVERDRYREDLATTERRWDRLQSNTVAAIQGRPVKNETKTESPEPIPEPPAVSGLVNWWEFRAFLIWVAVLTSPQHTPSVPSESGYMEIDSLQQIADIRAQRISKLEQENNVLLNEIEKFKLDLRNIPESVITGSAYWKVVMDQASKDREIITVLQDERNKLNQELDHMRASREDFEKSMTAALEKVTQEYKAMFAKKNDENLRLRELRDQQAAELAERKHKEHVKLGSINEYKNLERVKVLQSETIRLRTRLAANIGDEDLMAFLFKDKSETLQDYVNDLKAKLDSANTRLEGLEASLSPLQKEHPNIAQHIQSEADVRERLIHVQRELDKYRATYGESSTVLPPDVGELSQRLQRKDGEIRELRLQLRQRDESEKSLYAEMDKLSAAWEQLDRQVKSKVYDLSAMEERLTKVIQDRAKVESKYFAAMRDRDAAENERKNLVRNIEKQAKVIEKLVESEKSLSERVSVMDIESIVRRKKIEKQQDVINTLEQEVHTAQNRATGDRKRADISYAQVKEIVDARTKAEAELRSREEQTALLHKEAERHVAKTKAMSQNHSASATTREAQLQSEVDKCMSILKCSTCRQNMRNTVITKCMHCGISS</sequence>